<evidence type="ECO:0000256" key="4">
    <source>
        <dbReference type="SAM" id="Phobius"/>
    </source>
</evidence>
<dbReference type="Gene3D" id="3.90.550.10">
    <property type="entry name" value="Spore Coat Polysaccharide Biosynthesis Protein SpsA, Chain A"/>
    <property type="match status" value="1"/>
</dbReference>
<evidence type="ECO:0000256" key="2">
    <source>
        <dbReference type="ARBA" id="ARBA00022676"/>
    </source>
</evidence>
<keyword evidence="2" id="KW-0328">Glycosyltransferase</keyword>
<dbReference type="InterPro" id="IPR029044">
    <property type="entry name" value="Nucleotide-diphossugar_trans"/>
</dbReference>
<organism evidence="5 6">
    <name type="scientific">Ornithinicoccus hortensis</name>
    <dbReference type="NCBI Taxonomy" id="82346"/>
    <lineage>
        <taxon>Bacteria</taxon>
        <taxon>Bacillati</taxon>
        <taxon>Actinomycetota</taxon>
        <taxon>Actinomycetes</taxon>
        <taxon>Micrococcales</taxon>
        <taxon>Intrasporangiaceae</taxon>
        <taxon>Ornithinicoccus</taxon>
    </lineage>
</organism>
<name>A0A542YQ67_9MICO</name>
<reference evidence="5 6" key="1">
    <citation type="submission" date="2019-06" db="EMBL/GenBank/DDBJ databases">
        <title>Sequencing the genomes of 1000 actinobacteria strains.</title>
        <authorList>
            <person name="Klenk H.-P."/>
        </authorList>
    </citation>
    <scope>NUCLEOTIDE SEQUENCE [LARGE SCALE GENOMIC DNA]</scope>
    <source>
        <strain evidence="5 6">DSM 12335</strain>
    </source>
</reference>
<evidence type="ECO:0000313" key="6">
    <source>
        <dbReference type="Proteomes" id="UP000319516"/>
    </source>
</evidence>
<dbReference type="RefSeq" id="WP_141784406.1">
    <property type="nucleotide sequence ID" value="NZ_BAAAIK010000004.1"/>
</dbReference>
<keyword evidence="4" id="KW-1133">Transmembrane helix</keyword>
<feature type="transmembrane region" description="Helical" evidence="4">
    <location>
        <begin position="297"/>
        <end position="314"/>
    </location>
</feature>
<keyword evidence="4" id="KW-0472">Membrane</keyword>
<sequence>MAGAAVPIHALVPAHNEAAGIGATIEGLLTQTRPPDSILVVADNCTDATVAIAASYGVEVMETVGNTAKKAGALNQALRELLPRVGEDALVLVQDADSVLSPDFLENAERHLVRRPRRHPNLGAVGGVFAGSEGGGFVGHLQRNEYARYARDVHRLGGRCLVVTGTAALFRAATLGAVSRARLEGRIPAGDGAGGVYDTTVLTEDNELSFALLHLGYTIASPTDCTLVTEVMDSWGDLWKQRLRWKRGAVENCFQYGLTAVTWRYWGRQLLTALGVLVTFIYLGTLVWALAAGGVHIHPFWLAVTGVFVIERVVTVRYRGWRQMVLSASMYELTIDLFLQIVHAKAYADAALNRTRDW</sequence>
<comment type="caution">
    <text evidence="5">The sequence shown here is derived from an EMBL/GenBank/DDBJ whole genome shotgun (WGS) entry which is preliminary data.</text>
</comment>
<dbReference type="CDD" id="cd06423">
    <property type="entry name" value="CESA_like"/>
    <property type="match status" value="1"/>
</dbReference>
<feature type="transmembrane region" description="Helical" evidence="4">
    <location>
        <begin position="270"/>
        <end position="291"/>
    </location>
</feature>
<keyword evidence="6" id="KW-1185">Reference proteome</keyword>
<dbReference type="PANTHER" id="PTHR43630:SF1">
    <property type="entry name" value="POLY-BETA-1,6-N-ACETYL-D-GLUCOSAMINE SYNTHASE"/>
    <property type="match status" value="1"/>
</dbReference>
<evidence type="ECO:0000256" key="3">
    <source>
        <dbReference type="ARBA" id="ARBA00022679"/>
    </source>
</evidence>
<dbReference type="AlphaFoldDB" id="A0A542YQ67"/>
<proteinExistence type="inferred from homology"/>
<evidence type="ECO:0000313" key="5">
    <source>
        <dbReference type="EMBL" id="TQL50253.1"/>
    </source>
</evidence>
<dbReference type="OrthoDB" id="9797391at2"/>
<keyword evidence="4" id="KW-0812">Transmembrane</keyword>
<accession>A0A542YQ67</accession>
<dbReference type="SUPFAM" id="SSF53448">
    <property type="entry name" value="Nucleotide-diphospho-sugar transferases"/>
    <property type="match status" value="1"/>
</dbReference>
<evidence type="ECO:0000256" key="1">
    <source>
        <dbReference type="ARBA" id="ARBA00006739"/>
    </source>
</evidence>
<gene>
    <name evidence="5" type="ORF">FB467_1357</name>
</gene>
<dbReference type="EMBL" id="VFOP01000001">
    <property type="protein sequence ID" value="TQL50253.1"/>
    <property type="molecule type" value="Genomic_DNA"/>
</dbReference>
<dbReference type="Pfam" id="PF13641">
    <property type="entry name" value="Glyco_tranf_2_3"/>
    <property type="match status" value="1"/>
</dbReference>
<keyword evidence="3 5" id="KW-0808">Transferase</keyword>
<dbReference type="PANTHER" id="PTHR43630">
    <property type="entry name" value="POLY-BETA-1,6-N-ACETYL-D-GLUCOSAMINE SYNTHASE"/>
    <property type="match status" value="1"/>
</dbReference>
<protein>
    <submittedName>
        <fullName evidence="5">Glycosyl transferase family 2</fullName>
    </submittedName>
</protein>
<dbReference type="Proteomes" id="UP000319516">
    <property type="component" value="Unassembled WGS sequence"/>
</dbReference>
<dbReference type="GO" id="GO:0016757">
    <property type="term" value="F:glycosyltransferase activity"/>
    <property type="evidence" value="ECO:0007669"/>
    <property type="project" value="UniProtKB-KW"/>
</dbReference>
<comment type="similarity">
    <text evidence="1">Belongs to the glycosyltransferase 2 family.</text>
</comment>